<reference evidence="1 2" key="1">
    <citation type="submission" date="2018-10" db="EMBL/GenBank/DDBJ databases">
        <title>Lactobacillus sp. R7 and Lactobacillus sp. R19 isolated from fermented mustard green product of Taiwan.</title>
        <authorList>
            <person name="Lin S.-T."/>
        </authorList>
    </citation>
    <scope>NUCLEOTIDE SEQUENCE [LARGE SCALE GENOMIC DNA]</scope>
    <source>
        <strain evidence="1 2">BCRC 81127</strain>
    </source>
</reference>
<comment type="caution">
    <text evidence="1">The sequence shown here is derived from an EMBL/GenBank/DDBJ whole genome shotgun (WGS) entry which is preliminary data.</text>
</comment>
<dbReference type="RefSeq" id="WP_135371040.1">
    <property type="nucleotide sequence ID" value="NZ_RKLY01000001.1"/>
</dbReference>
<dbReference type="EMBL" id="RKLY01000001">
    <property type="protein sequence ID" value="TGD25429.1"/>
    <property type="molecule type" value="Genomic_DNA"/>
</dbReference>
<evidence type="ECO:0000313" key="1">
    <source>
        <dbReference type="EMBL" id="TGD25429.1"/>
    </source>
</evidence>
<protein>
    <recommendedName>
        <fullName evidence="3">tRNA_anti-like</fullName>
    </recommendedName>
</protein>
<accession>A0A4Z0JQW0</accession>
<sequence>MIKILRSKSLIVLICLVIVLISYLLLSKNSVVGSISETEITLTANQKREHNSDFEEQRKDYAFVSFDNLYENTSLYFGSKIYQVGHIKKLDSEHKYMLVALDGNDVSKMCKIKYNLASFAQNISNLKEDDAIKFYGKVLSVDNYVNEKGREMSRPVISANFIQMKLHK</sequence>
<organism evidence="1 2">
    <name type="scientific">Companilactobacillus suantsaicola</name>
    <dbReference type="NCBI Taxonomy" id="2487723"/>
    <lineage>
        <taxon>Bacteria</taxon>
        <taxon>Bacillati</taxon>
        <taxon>Bacillota</taxon>
        <taxon>Bacilli</taxon>
        <taxon>Lactobacillales</taxon>
        <taxon>Lactobacillaceae</taxon>
        <taxon>Companilactobacillus</taxon>
    </lineage>
</organism>
<dbReference type="OrthoDB" id="2289674at2"/>
<evidence type="ECO:0008006" key="3">
    <source>
        <dbReference type="Google" id="ProtNLM"/>
    </source>
</evidence>
<dbReference type="AlphaFoldDB" id="A0A4Z0JQW0"/>
<name>A0A4Z0JQW0_9LACO</name>
<keyword evidence="2" id="KW-1185">Reference proteome</keyword>
<gene>
    <name evidence="1" type="ORF">EGT49_00695</name>
</gene>
<dbReference type="Proteomes" id="UP000298021">
    <property type="component" value="Unassembled WGS sequence"/>
</dbReference>
<evidence type="ECO:0000313" key="2">
    <source>
        <dbReference type="Proteomes" id="UP000298021"/>
    </source>
</evidence>
<proteinExistence type="predicted"/>